<sequence>MSEDLVFVSPKPSKVELWENRFRRIFLIAVIAAVIFLFAAPFVIPVARLESFRNELVLFQLHVQRSVPSPQLPKPISYSDNCGNGTCDVGESRQNCWLDCFACNGNDRCDRTVGENQLSCPTDCPSQYS</sequence>
<feature type="transmembrane region" description="Helical" evidence="1">
    <location>
        <begin position="25"/>
        <end position="44"/>
    </location>
</feature>
<evidence type="ECO:0000256" key="1">
    <source>
        <dbReference type="SAM" id="Phobius"/>
    </source>
</evidence>
<reference evidence="2" key="2">
    <citation type="submission" date="2021-05" db="EMBL/GenBank/DDBJ databases">
        <title>Protein family content uncovers lineage relationships and bacterial pathway maintenance mechanisms in DPANN archaea.</title>
        <authorList>
            <person name="Castelle C.J."/>
            <person name="Meheust R."/>
            <person name="Jaffe A.L."/>
            <person name="Seitz K."/>
            <person name="Gong X."/>
            <person name="Baker B.J."/>
            <person name="Banfield J.F."/>
        </authorList>
    </citation>
    <scope>NUCLEOTIDE SEQUENCE</scope>
    <source>
        <strain evidence="2">RIFCSPLOWO2_01_FULL_AR10_48_17</strain>
    </source>
</reference>
<dbReference type="Proteomes" id="UP000675968">
    <property type="component" value="Unassembled WGS sequence"/>
</dbReference>
<keyword evidence="1" id="KW-1133">Transmembrane helix</keyword>
<comment type="caution">
    <text evidence="2">The sequence shown here is derived from an EMBL/GenBank/DDBJ whole genome shotgun (WGS) entry which is preliminary data.</text>
</comment>
<accession>A0A8T4L659</accession>
<dbReference type="AlphaFoldDB" id="A0A8T4L659"/>
<keyword evidence="1" id="KW-0812">Transmembrane</keyword>
<reference evidence="2" key="1">
    <citation type="submission" date="2021-03" db="EMBL/GenBank/DDBJ databases">
        <authorList>
            <person name="Jaffe A."/>
        </authorList>
    </citation>
    <scope>NUCLEOTIDE SEQUENCE</scope>
    <source>
        <strain evidence="2">RIFCSPLOWO2_01_FULL_AR10_48_17</strain>
    </source>
</reference>
<evidence type="ECO:0000313" key="2">
    <source>
        <dbReference type="EMBL" id="MBS3061039.1"/>
    </source>
</evidence>
<gene>
    <name evidence="2" type="ORF">J4215_00485</name>
</gene>
<protein>
    <submittedName>
        <fullName evidence="2">Uncharacterized protein</fullName>
    </submittedName>
</protein>
<dbReference type="EMBL" id="JAGVWC010000005">
    <property type="protein sequence ID" value="MBS3061039.1"/>
    <property type="molecule type" value="Genomic_DNA"/>
</dbReference>
<organism evidence="2 3">
    <name type="scientific">Candidatus Iainarchaeum sp</name>
    <dbReference type="NCBI Taxonomy" id="3101447"/>
    <lineage>
        <taxon>Archaea</taxon>
        <taxon>Candidatus Iainarchaeota</taxon>
        <taxon>Candidatus Iainarchaeia</taxon>
        <taxon>Candidatus Iainarchaeales</taxon>
        <taxon>Candidatus Iainarchaeaceae</taxon>
        <taxon>Candidatus Iainarchaeum</taxon>
    </lineage>
</organism>
<proteinExistence type="predicted"/>
<evidence type="ECO:0000313" key="3">
    <source>
        <dbReference type="Proteomes" id="UP000675968"/>
    </source>
</evidence>
<name>A0A8T4L659_9ARCH</name>
<keyword evidence="1" id="KW-0472">Membrane</keyword>